<reference evidence="1" key="1">
    <citation type="submission" date="2022-04" db="EMBL/GenBank/DDBJ databases">
        <title>Roseomonas acroporae sp. nov., isolated from coral Acropora digitifera.</title>
        <authorList>
            <person name="Sun H."/>
        </authorList>
    </citation>
    <scope>NUCLEOTIDE SEQUENCE</scope>
    <source>
        <strain evidence="1">NAR14</strain>
    </source>
</reference>
<comment type="caution">
    <text evidence="1">The sequence shown here is derived from an EMBL/GenBank/DDBJ whole genome shotgun (WGS) entry which is preliminary data.</text>
</comment>
<evidence type="ECO:0000313" key="2">
    <source>
        <dbReference type="Proteomes" id="UP001139516"/>
    </source>
</evidence>
<dbReference type="Proteomes" id="UP001139516">
    <property type="component" value="Unassembled WGS sequence"/>
</dbReference>
<dbReference type="RefSeq" id="WP_248669673.1">
    <property type="nucleotide sequence ID" value="NZ_JALPRX010000135.1"/>
</dbReference>
<dbReference type="AlphaFoldDB" id="A0A9X1YCH7"/>
<organism evidence="1 2">
    <name type="scientific">Roseomonas acroporae</name>
    <dbReference type="NCBI Taxonomy" id="2937791"/>
    <lineage>
        <taxon>Bacteria</taxon>
        <taxon>Pseudomonadati</taxon>
        <taxon>Pseudomonadota</taxon>
        <taxon>Alphaproteobacteria</taxon>
        <taxon>Acetobacterales</taxon>
        <taxon>Roseomonadaceae</taxon>
        <taxon>Roseomonas</taxon>
    </lineage>
</organism>
<sequence length="66" mass="7110">MPRLSPDAPTAPRPCTWGELQMLREVAAVAGLGVVLHVLRAMGIDDEVMDRFATDLAPRTTGVSLH</sequence>
<accession>A0A9X1YCH7</accession>
<evidence type="ECO:0000313" key="1">
    <source>
        <dbReference type="EMBL" id="MCK8787623.1"/>
    </source>
</evidence>
<keyword evidence="2" id="KW-1185">Reference proteome</keyword>
<proteinExistence type="predicted"/>
<protein>
    <submittedName>
        <fullName evidence="1">Uncharacterized protein</fullName>
    </submittedName>
</protein>
<gene>
    <name evidence="1" type="ORF">M0638_24970</name>
</gene>
<dbReference type="EMBL" id="JALPRX010000135">
    <property type="protein sequence ID" value="MCK8787623.1"/>
    <property type="molecule type" value="Genomic_DNA"/>
</dbReference>
<name>A0A9X1YCH7_9PROT</name>